<evidence type="ECO:0000256" key="4">
    <source>
        <dbReference type="ARBA" id="ARBA00023002"/>
    </source>
</evidence>
<name>A0A067SU92_GALM3</name>
<dbReference type="STRING" id="685588.A0A067SU92"/>
<dbReference type="Proteomes" id="UP000027222">
    <property type="component" value="Unassembled WGS sequence"/>
</dbReference>
<keyword evidence="1" id="KW-0444">Lipid biosynthesis</keyword>
<reference evidence="8" key="1">
    <citation type="journal article" date="2014" name="Proc. Natl. Acad. Sci. U.S.A.">
        <title>Extensive sampling of basidiomycete genomes demonstrates inadequacy of the white-rot/brown-rot paradigm for wood decay fungi.</title>
        <authorList>
            <person name="Riley R."/>
            <person name="Salamov A.A."/>
            <person name="Brown D.W."/>
            <person name="Nagy L.G."/>
            <person name="Floudas D."/>
            <person name="Held B.W."/>
            <person name="Levasseur A."/>
            <person name="Lombard V."/>
            <person name="Morin E."/>
            <person name="Otillar R."/>
            <person name="Lindquist E.A."/>
            <person name="Sun H."/>
            <person name="LaButti K.M."/>
            <person name="Schmutz J."/>
            <person name="Jabbour D."/>
            <person name="Luo H."/>
            <person name="Baker S.E."/>
            <person name="Pisabarro A.G."/>
            <person name="Walton J.D."/>
            <person name="Blanchette R.A."/>
            <person name="Henrissat B."/>
            <person name="Martin F."/>
            <person name="Cullen D."/>
            <person name="Hibbett D.S."/>
            <person name="Grigoriev I.V."/>
        </authorList>
    </citation>
    <scope>NUCLEOTIDE SEQUENCE [LARGE SCALE GENOMIC DNA]</scope>
    <source>
        <strain evidence="8">CBS 339.88</strain>
    </source>
</reference>
<dbReference type="InterPro" id="IPR036291">
    <property type="entry name" value="NAD(P)-bd_dom_sf"/>
</dbReference>
<dbReference type="GO" id="GO:0005811">
    <property type="term" value="C:lipid droplet"/>
    <property type="evidence" value="ECO:0007669"/>
    <property type="project" value="TreeGrafter"/>
</dbReference>
<dbReference type="PANTHER" id="PTHR43647:SF1">
    <property type="entry name" value="3-KETO-STEROID REDUCTASE ERG27"/>
    <property type="match status" value="1"/>
</dbReference>
<accession>A0A067SU92</accession>
<dbReference type="SUPFAM" id="SSF51735">
    <property type="entry name" value="NAD(P)-binding Rossmann-fold domains"/>
    <property type="match status" value="1"/>
</dbReference>
<dbReference type="AlphaFoldDB" id="A0A067SU92"/>
<evidence type="ECO:0000256" key="1">
    <source>
        <dbReference type="ARBA" id="ARBA00022516"/>
    </source>
</evidence>
<gene>
    <name evidence="7" type="ORF">GALMADRAFT_250445</name>
</gene>
<dbReference type="InterPro" id="IPR051593">
    <property type="entry name" value="Ergosterol_Biosynth_ERG27"/>
</dbReference>
<evidence type="ECO:0000256" key="6">
    <source>
        <dbReference type="ARBA" id="ARBA00023593"/>
    </source>
</evidence>
<keyword evidence="8" id="KW-1185">Reference proteome</keyword>
<sequence length="414" mass="46283">MSKSSFAPPPVVIVTGANGGVGFGICQRLLFQLCQLNAPDGLPQPFVSNLKSDERAPAGYKGVTLIMACRNMKRAEAARTKLLRWFDKQLSTLRRLPNYDQKYVTTFLAHCNVEIHELDLASVSSVFRFSATIRAKYPYVSHLLCNAGVASFKCIDWIACFKQLAVSPMAAITAPTFYAQHSGEISADNLGWVWQSNVFGHFVLFRELEDVLAKSPFESSRVVWCSSLEASPKFYDSDDWQLKKTAHSYESTKYQIDIIAHNLNRFSLQSSAPSGKRIRHFVSEPGVCSTTISQALVGPFLDSLKVILFYIGRLCGSPHHTIDPWKAAVASVHLVLAPLILLPLFLDNNSSKPVRYGAQTGRWGHEYVGLTVVKEWDTHKEEGAQLIKKCDDLYQSFKRDENSPRESQTASEHM</sequence>
<keyword evidence="5" id="KW-0443">Lipid metabolism</keyword>
<dbReference type="Gene3D" id="3.40.50.720">
    <property type="entry name" value="NAD(P)-binding Rossmann-like Domain"/>
    <property type="match status" value="1"/>
</dbReference>
<keyword evidence="3" id="KW-0752">Steroid biosynthesis</keyword>
<keyword evidence="4" id="KW-0560">Oxidoreductase</keyword>
<proteinExistence type="inferred from homology"/>
<evidence type="ECO:0000256" key="2">
    <source>
        <dbReference type="ARBA" id="ARBA00022857"/>
    </source>
</evidence>
<comment type="similarity">
    <text evidence="6">Belongs to the short-chain dehydrogenases/reductases (SDR) family. ERG27 subfamily.</text>
</comment>
<evidence type="ECO:0000256" key="3">
    <source>
        <dbReference type="ARBA" id="ARBA00022955"/>
    </source>
</evidence>
<dbReference type="OrthoDB" id="9989144at2759"/>
<keyword evidence="2" id="KW-0521">NADP</keyword>
<dbReference type="HOGENOM" id="CLU_029944_1_0_1"/>
<dbReference type="GO" id="GO:0005741">
    <property type="term" value="C:mitochondrial outer membrane"/>
    <property type="evidence" value="ECO:0007669"/>
    <property type="project" value="TreeGrafter"/>
</dbReference>
<evidence type="ECO:0008006" key="9">
    <source>
        <dbReference type="Google" id="ProtNLM"/>
    </source>
</evidence>
<dbReference type="GO" id="GO:0005789">
    <property type="term" value="C:endoplasmic reticulum membrane"/>
    <property type="evidence" value="ECO:0007669"/>
    <property type="project" value="TreeGrafter"/>
</dbReference>
<evidence type="ECO:0000313" key="8">
    <source>
        <dbReference type="Proteomes" id="UP000027222"/>
    </source>
</evidence>
<evidence type="ECO:0000256" key="5">
    <source>
        <dbReference type="ARBA" id="ARBA00023098"/>
    </source>
</evidence>
<protein>
    <recommendedName>
        <fullName evidence="9">3-keto sterol reductase</fullName>
    </recommendedName>
</protein>
<dbReference type="EMBL" id="KL142383">
    <property type="protein sequence ID" value="KDR74475.1"/>
    <property type="molecule type" value="Genomic_DNA"/>
</dbReference>
<organism evidence="7 8">
    <name type="scientific">Galerina marginata (strain CBS 339.88)</name>
    <dbReference type="NCBI Taxonomy" id="685588"/>
    <lineage>
        <taxon>Eukaryota</taxon>
        <taxon>Fungi</taxon>
        <taxon>Dikarya</taxon>
        <taxon>Basidiomycota</taxon>
        <taxon>Agaricomycotina</taxon>
        <taxon>Agaricomycetes</taxon>
        <taxon>Agaricomycetidae</taxon>
        <taxon>Agaricales</taxon>
        <taxon>Agaricineae</taxon>
        <taxon>Strophariaceae</taxon>
        <taxon>Galerina</taxon>
    </lineage>
</organism>
<dbReference type="PANTHER" id="PTHR43647">
    <property type="entry name" value="DEHYDROGENASE"/>
    <property type="match status" value="1"/>
</dbReference>
<evidence type="ECO:0000313" key="7">
    <source>
        <dbReference type="EMBL" id="KDR74475.1"/>
    </source>
</evidence>
<dbReference type="GO" id="GO:0006694">
    <property type="term" value="P:steroid biosynthetic process"/>
    <property type="evidence" value="ECO:0007669"/>
    <property type="project" value="UniProtKB-KW"/>
</dbReference>
<dbReference type="GO" id="GO:0000253">
    <property type="term" value="F:3-beta-hydroxysteroid 3-dehydrogenase (NADP+) activity"/>
    <property type="evidence" value="ECO:0007669"/>
    <property type="project" value="TreeGrafter"/>
</dbReference>